<dbReference type="InterPro" id="IPR034694">
    <property type="entry name" value="HPF_long/plastid"/>
</dbReference>
<evidence type="ECO:0000313" key="4">
    <source>
        <dbReference type="EMBL" id="HGT70961.1"/>
    </source>
</evidence>
<dbReference type="Pfam" id="PF16321">
    <property type="entry name" value="Ribosom_S30AE_C"/>
    <property type="match status" value="1"/>
</dbReference>
<dbReference type="InterPro" id="IPR003489">
    <property type="entry name" value="RHF/RaiA"/>
</dbReference>
<dbReference type="AlphaFoldDB" id="A0A7C4R5I1"/>
<dbReference type="EMBL" id="DSYQ01000006">
    <property type="protein sequence ID" value="HGT70961.1"/>
    <property type="molecule type" value="Genomic_DNA"/>
</dbReference>
<comment type="similarity">
    <text evidence="2">Belongs to the HPF/YfiA ribosome-associated protein family. Long HPF subfamily.</text>
</comment>
<dbReference type="NCBIfam" id="TIGR00741">
    <property type="entry name" value="yfiA"/>
    <property type="match status" value="1"/>
</dbReference>
<dbReference type="Gene3D" id="3.30.505.50">
    <property type="entry name" value="Sigma 54 modulation/S30EA ribosomal protein, C-terminal domain"/>
    <property type="match status" value="1"/>
</dbReference>
<dbReference type="SUPFAM" id="SSF69754">
    <property type="entry name" value="Ribosome binding protein Y (YfiA homologue)"/>
    <property type="match status" value="1"/>
</dbReference>
<dbReference type="InterPro" id="IPR050574">
    <property type="entry name" value="HPF/YfiA_ribosome-assoc"/>
</dbReference>
<comment type="subunit">
    <text evidence="2">Interacts with 100S ribosomes.</text>
</comment>
<keyword evidence="2" id="KW-0963">Cytoplasm</keyword>
<gene>
    <name evidence="4" type="primary">raiA</name>
    <name evidence="2" type="synonym">hpf</name>
    <name evidence="4" type="ORF">ENT43_01745</name>
</gene>
<comment type="caution">
    <text evidence="4">The sequence shown here is derived from an EMBL/GenBank/DDBJ whole genome shotgun (WGS) entry which is preliminary data.</text>
</comment>
<proteinExistence type="inferred from homology"/>
<protein>
    <recommendedName>
        <fullName evidence="2">Ribosome hibernation promoting factor</fullName>
        <shortName evidence="2">HPF</shortName>
    </recommendedName>
</protein>
<name>A0A7C4R5I1_UNCC3</name>
<dbReference type="PANTHER" id="PTHR33231">
    <property type="entry name" value="30S RIBOSOMAL PROTEIN"/>
    <property type="match status" value="1"/>
</dbReference>
<dbReference type="InterPro" id="IPR032528">
    <property type="entry name" value="Ribosom_S30AE_C"/>
</dbReference>
<organism evidence="4">
    <name type="scientific">candidate division CPR3 bacterium</name>
    <dbReference type="NCBI Taxonomy" id="2268181"/>
    <lineage>
        <taxon>Bacteria</taxon>
        <taxon>Bacteria division CPR3</taxon>
    </lineage>
</organism>
<evidence type="ECO:0000256" key="2">
    <source>
        <dbReference type="HAMAP-Rule" id="MF_00839"/>
    </source>
</evidence>
<comment type="function">
    <text evidence="2">Required for dimerization of active 70S ribosomes into 100S ribosomes in stationary phase; 100S ribosomes are translationally inactive and sometimes present during exponential growth.</text>
</comment>
<comment type="subcellular location">
    <subcellularLocation>
        <location evidence="2">Cytoplasm</location>
    </subcellularLocation>
</comment>
<dbReference type="HAMAP" id="MF_00839">
    <property type="entry name" value="HPF"/>
    <property type="match status" value="1"/>
</dbReference>
<dbReference type="Pfam" id="PF02482">
    <property type="entry name" value="Ribosomal_S30AE"/>
    <property type="match status" value="1"/>
</dbReference>
<dbReference type="GO" id="GO:0022627">
    <property type="term" value="C:cytosolic small ribosomal subunit"/>
    <property type="evidence" value="ECO:0007669"/>
    <property type="project" value="TreeGrafter"/>
</dbReference>
<dbReference type="CDD" id="cd00552">
    <property type="entry name" value="RaiA"/>
    <property type="match status" value="1"/>
</dbReference>
<dbReference type="InterPro" id="IPR036567">
    <property type="entry name" value="RHF-like"/>
</dbReference>
<dbReference type="InterPro" id="IPR038416">
    <property type="entry name" value="Ribosom_S30AE_C_sf"/>
</dbReference>
<keyword evidence="1 2" id="KW-0810">Translation regulation</keyword>
<dbReference type="PANTHER" id="PTHR33231:SF1">
    <property type="entry name" value="30S RIBOSOMAL PROTEIN"/>
    <property type="match status" value="1"/>
</dbReference>
<feature type="domain" description="Sigma 54 modulation/S30EA ribosomal protein C-terminal" evidence="3">
    <location>
        <begin position="122"/>
        <end position="176"/>
    </location>
</feature>
<accession>A0A7C4R5I1</accession>
<reference evidence="4" key="1">
    <citation type="journal article" date="2020" name="mSystems">
        <title>Genome- and Community-Level Interaction Insights into Carbon Utilization and Element Cycling Functions of Hydrothermarchaeota in Hydrothermal Sediment.</title>
        <authorList>
            <person name="Zhou Z."/>
            <person name="Liu Y."/>
            <person name="Xu W."/>
            <person name="Pan J."/>
            <person name="Luo Z.H."/>
            <person name="Li M."/>
        </authorList>
    </citation>
    <scope>NUCLEOTIDE SEQUENCE [LARGE SCALE GENOMIC DNA]</scope>
    <source>
        <strain evidence="4">SpSt-579</strain>
    </source>
</reference>
<evidence type="ECO:0000256" key="1">
    <source>
        <dbReference type="ARBA" id="ARBA00022845"/>
    </source>
</evidence>
<sequence>MTINITGKNIDLTDPIKAYIEEKMQKLDRYLTDIEPVVLDIRIETNKGKGEPWQKIEATLSIPNLIIRSEEIGQDVYEVADIVQEKLERKIRDNKNRILDLRKDTNKENDASLGYVDTKELEKVVKRKKFDLGRSITEDEAISRMELLGHDFYIFQDSLTNQQKVVYKRKDGGYGVIESK</sequence>
<dbReference type="GO" id="GO:0043024">
    <property type="term" value="F:ribosomal small subunit binding"/>
    <property type="evidence" value="ECO:0007669"/>
    <property type="project" value="TreeGrafter"/>
</dbReference>
<dbReference type="GO" id="GO:0045900">
    <property type="term" value="P:negative regulation of translational elongation"/>
    <property type="evidence" value="ECO:0007669"/>
    <property type="project" value="TreeGrafter"/>
</dbReference>
<evidence type="ECO:0000259" key="3">
    <source>
        <dbReference type="Pfam" id="PF16321"/>
    </source>
</evidence>
<dbReference type="Gene3D" id="3.30.160.100">
    <property type="entry name" value="Ribosome hibernation promotion factor-like"/>
    <property type="match status" value="1"/>
</dbReference>